<dbReference type="Proteomes" id="UP000663851">
    <property type="component" value="Unassembled WGS sequence"/>
</dbReference>
<dbReference type="EMBL" id="CAJOBP010004197">
    <property type="protein sequence ID" value="CAF4432671.1"/>
    <property type="molecule type" value="Genomic_DNA"/>
</dbReference>
<dbReference type="Proteomes" id="UP000663848">
    <property type="component" value="Unassembled WGS sequence"/>
</dbReference>
<feature type="compositionally biased region" description="Polar residues" evidence="1">
    <location>
        <begin position="18"/>
        <end position="27"/>
    </location>
</feature>
<evidence type="ECO:0000313" key="2">
    <source>
        <dbReference type="EMBL" id="CAF3161573.1"/>
    </source>
</evidence>
<dbReference type="EMBL" id="CAJOBQ010001435">
    <property type="protein sequence ID" value="CAF4486896.1"/>
    <property type="molecule type" value="Genomic_DNA"/>
</dbReference>
<dbReference type="Proteomes" id="UP000663873">
    <property type="component" value="Unassembled WGS sequence"/>
</dbReference>
<evidence type="ECO:0000313" key="4">
    <source>
        <dbReference type="EMBL" id="CAF3510558.1"/>
    </source>
</evidence>
<dbReference type="EMBL" id="CAJOBO010003607">
    <property type="protein sequence ID" value="CAF4498086.1"/>
    <property type="molecule type" value="Genomic_DNA"/>
</dbReference>
<dbReference type="EMBL" id="CAJNXB010001392">
    <property type="protein sequence ID" value="CAF3161573.1"/>
    <property type="molecule type" value="Genomic_DNA"/>
</dbReference>
<evidence type="ECO:0000313" key="7">
    <source>
        <dbReference type="EMBL" id="CAF4498086.1"/>
    </source>
</evidence>
<reference evidence="5" key="1">
    <citation type="submission" date="2021-02" db="EMBL/GenBank/DDBJ databases">
        <authorList>
            <person name="Nowell W R."/>
        </authorList>
    </citation>
    <scope>NUCLEOTIDE SEQUENCE</scope>
</reference>
<dbReference type="EMBL" id="CAJNYU010002142">
    <property type="protein sequence ID" value="CAF3510558.1"/>
    <property type="molecule type" value="Genomic_DNA"/>
</dbReference>
<gene>
    <name evidence="4" type="ORF">FME351_LOCUS17347</name>
    <name evidence="3" type="ORF">GRG538_LOCUS8741</name>
    <name evidence="7" type="ORF">HFQ381_LOCUS27556</name>
    <name evidence="8" type="ORF">QYT958_LOCUS12548</name>
    <name evidence="2" type="ORF">TIS948_LOCUS10296</name>
    <name evidence="6" type="ORF">TSG867_LOCUS19994</name>
    <name evidence="5" type="ORF">UJA718_LOCUS21458</name>
</gene>
<feature type="region of interest" description="Disordered" evidence="1">
    <location>
        <begin position="1"/>
        <end position="27"/>
    </location>
</feature>
<dbReference type="OrthoDB" id="10058049at2759"/>
<evidence type="ECO:0000313" key="3">
    <source>
        <dbReference type="EMBL" id="CAF3386996.1"/>
    </source>
</evidence>
<evidence type="ECO:0000313" key="5">
    <source>
        <dbReference type="EMBL" id="CAF4432671.1"/>
    </source>
</evidence>
<name>A0A820R734_9BILA</name>
<keyword evidence="9" id="KW-1185">Reference proteome</keyword>
<protein>
    <submittedName>
        <fullName evidence="5">Uncharacterized protein</fullName>
    </submittedName>
</protein>
<organism evidence="5 9">
    <name type="scientific">Rotaria socialis</name>
    <dbReference type="NCBI Taxonomy" id="392032"/>
    <lineage>
        <taxon>Eukaryota</taxon>
        <taxon>Metazoa</taxon>
        <taxon>Spiralia</taxon>
        <taxon>Gnathifera</taxon>
        <taxon>Rotifera</taxon>
        <taxon>Eurotatoria</taxon>
        <taxon>Bdelloidea</taxon>
        <taxon>Philodinida</taxon>
        <taxon>Philodinidae</taxon>
        <taxon>Rotaria</taxon>
    </lineage>
</organism>
<evidence type="ECO:0000256" key="1">
    <source>
        <dbReference type="SAM" id="MobiDB-lite"/>
    </source>
</evidence>
<dbReference type="EMBL" id="CAJNYT010000975">
    <property type="protein sequence ID" value="CAF3386996.1"/>
    <property type="molecule type" value="Genomic_DNA"/>
</dbReference>
<evidence type="ECO:0000313" key="9">
    <source>
        <dbReference type="Proteomes" id="UP000663873"/>
    </source>
</evidence>
<proteinExistence type="predicted"/>
<feature type="compositionally biased region" description="Low complexity" evidence="1">
    <location>
        <begin position="8"/>
        <end position="17"/>
    </location>
</feature>
<dbReference type="EMBL" id="CAJOBR010001538">
    <property type="protein sequence ID" value="CAF4616104.1"/>
    <property type="molecule type" value="Genomic_DNA"/>
</dbReference>
<comment type="caution">
    <text evidence="5">The sequence shown here is derived from an EMBL/GenBank/DDBJ whole genome shotgun (WGS) entry which is preliminary data.</text>
</comment>
<dbReference type="Proteomes" id="UP000663862">
    <property type="component" value="Unassembled WGS sequence"/>
</dbReference>
<accession>A0A820R734</accession>
<evidence type="ECO:0000313" key="6">
    <source>
        <dbReference type="EMBL" id="CAF4486896.1"/>
    </source>
</evidence>
<evidence type="ECO:0000313" key="8">
    <source>
        <dbReference type="EMBL" id="CAF4616104.1"/>
    </source>
</evidence>
<dbReference type="AlphaFoldDB" id="A0A820R734"/>
<dbReference type="Proteomes" id="UP000663869">
    <property type="component" value="Unassembled WGS sequence"/>
</dbReference>
<dbReference type="Proteomes" id="UP000663872">
    <property type="component" value="Unassembled WGS sequence"/>
</dbReference>
<dbReference type="Proteomes" id="UP000663825">
    <property type="component" value="Unassembled WGS sequence"/>
</dbReference>
<sequence length="104" mass="11415">MLRSATVLLSSSLSPSSTNNQRPLTTSDNVLQQIASPNLIPIIVPSDTIQSNSTSITVFSISKSTEDETCDINIIEQPSSSLTTKRQVKRKVQTIESAKRARRR</sequence>